<accession>A0A7N0UV65</accession>
<dbReference type="PANTHER" id="PTHR47718">
    <property type="entry name" value="OS01G0519700 PROTEIN"/>
    <property type="match status" value="1"/>
</dbReference>
<keyword evidence="5" id="KW-1185">Reference proteome</keyword>
<dbReference type="Gramene" id="Kaladp0088s0008.1.v1.1">
    <property type="protein sequence ID" value="Kaladp0088s0008.1.v1.1"/>
    <property type="gene ID" value="Kaladp0088s0008.v1.1"/>
</dbReference>
<feature type="domain" description="SWIM-type" evidence="3">
    <location>
        <begin position="502"/>
        <end position="540"/>
    </location>
</feature>
<dbReference type="Pfam" id="PF10551">
    <property type="entry name" value="MULE"/>
    <property type="match status" value="1"/>
</dbReference>
<dbReference type="InterPro" id="IPR004330">
    <property type="entry name" value="FAR1_DNA_bnd_dom"/>
</dbReference>
<dbReference type="Proteomes" id="UP000594263">
    <property type="component" value="Unplaced"/>
</dbReference>
<reference evidence="4" key="1">
    <citation type="submission" date="2021-01" db="UniProtKB">
        <authorList>
            <consortium name="EnsemblPlants"/>
        </authorList>
    </citation>
    <scope>IDENTIFICATION</scope>
</reference>
<evidence type="ECO:0000256" key="2">
    <source>
        <dbReference type="SAM" id="MobiDB-lite"/>
    </source>
</evidence>
<dbReference type="InterPro" id="IPR018289">
    <property type="entry name" value="MULE_transposase_dom"/>
</dbReference>
<evidence type="ECO:0000313" key="5">
    <source>
        <dbReference type="Proteomes" id="UP000594263"/>
    </source>
</evidence>
<dbReference type="Pfam" id="PF03101">
    <property type="entry name" value="FAR1"/>
    <property type="match status" value="1"/>
</dbReference>
<organism evidence="4 5">
    <name type="scientific">Kalanchoe fedtschenkoi</name>
    <name type="common">Lavender scallops</name>
    <name type="synonym">South American air plant</name>
    <dbReference type="NCBI Taxonomy" id="63787"/>
    <lineage>
        <taxon>Eukaryota</taxon>
        <taxon>Viridiplantae</taxon>
        <taxon>Streptophyta</taxon>
        <taxon>Embryophyta</taxon>
        <taxon>Tracheophyta</taxon>
        <taxon>Spermatophyta</taxon>
        <taxon>Magnoliopsida</taxon>
        <taxon>eudicotyledons</taxon>
        <taxon>Gunneridae</taxon>
        <taxon>Pentapetalae</taxon>
        <taxon>Saxifragales</taxon>
        <taxon>Crassulaceae</taxon>
        <taxon>Kalanchoe</taxon>
    </lineage>
</organism>
<sequence>MCDEKLKPYKEKIFNSLNEGISVYKEYARISGYQVRLATTQKVTRSDCIKLQYLFCNRQGLHKFRAFNHLEGDVSCGYKRRFSTRTGCKARLVLRLIRDSSYVVSDFVEEHNHCLTSPEYQQFLKSNRSLNFAQENFIMDCGNIKIGAKKSHKILKEISGGYANVGAQNFVGNSDAQIILDRLKSKQDLCPGFAFDYFVGTDGALQRCFWADSIAKNNFEAFGDCVAFDATYRTNKYNLVFIPFTGVDNHKCCITLGAGLLAKENVESYEWLMESFRKIMSRGPRIWVTDQDPSMKIAIKNIFPNSIHRLCMWHITKKFTEKIGNILCRDKKFLDNLDGIVCNAHYEPDVFESEWARMIEDYKLQDNKWLSDMYEMRANWIPAFFRDIPMGGLLRTTSCSECENSFFNCFFHPGMSLTEFFMAFDSAMDAQRHRKDQMDHETTSSEPIIKTSLHVEKQAAEVYTRTIFYDVQHEIIESCLHCHVCSISGDDESKIYGITNEDSIHLVHHIGSNVAECICKNFQRIGLACRHIFLALKSSGVTEIPDYFISKRWTKKAVHKLDSSSFGDIAETSASRNGSKELWIELNAAAKSVGCHKQKIDELIETLRTFRDKHSGRIVYMSKQDLFESIIGSPRPTQIIVQTPQQSRNKGCGKRLMSERDKIVEK</sequence>
<protein>
    <recommendedName>
        <fullName evidence="3">SWIM-type domain-containing protein</fullName>
    </recommendedName>
</protein>
<evidence type="ECO:0000259" key="3">
    <source>
        <dbReference type="PROSITE" id="PS50966"/>
    </source>
</evidence>
<evidence type="ECO:0000256" key="1">
    <source>
        <dbReference type="PROSITE-ProRule" id="PRU00325"/>
    </source>
</evidence>
<dbReference type="GO" id="GO:0008270">
    <property type="term" value="F:zinc ion binding"/>
    <property type="evidence" value="ECO:0007669"/>
    <property type="project" value="UniProtKB-KW"/>
</dbReference>
<feature type="compositionally biased region" description="Basic and acidic residues" evidence="2">
    <location>
        <begin position="656"/>
        <end position="666"/>
    </location>
</feature>
<dbReference type="AlphaFoldDB" id="A0A7N0UV65"/>
<dbReference type="PROSITE" id="PS50966">
    <property type="entry name" value="ZF_SWIM"/>
    <property type="match status" value="1"/>
</dbReference>
<feature type="region of interest" description="Disordered" evidence="2">
    <location>
        <begin position="645"/>
        <end position="666"/>
    </location>
</feature>
<name>A0A7N0UV65_KALFE</name>
<dbReference type="OMA" id="RICNIVW"/>
<keyword evidence="1" id="KW-0863">Zinc-finger</keyword>
<dbReference type="InterPro" id="IPR007527">
    <property type="entry name" value="Znf_SWIM"/>
</dbReference>
<proteinExistence type="predicted"/>
<dbReference type="PANTHER" id="PTHR47718:SF18">
    <property type="entry name" value="PROTEIN FAR1-RELATED SEQUENCE 5-LIKE"/>
    <property type="match status" value="1"/>
</dbReference>
<dbReference type="EnsemblPlants" id="Kaladp0088s0008.1.v1.1">
    <property type="protein sequence ID" value="Kaladp0088s0008.1.v1.1"/>
    <property type="gene ID" value="Kaladp0088s0008.v1.1"/>
</dbReference>
<keyword evidence="1" id="KW-0479">Metal-binding</keyword>
<keyword evidence="1" id="KW-0862">Zinc</keyword>
<evidence type="ECO:0000313" key="4">
    <source>
        <dbReference type="EnsemblPlants" id="Kaladp0088s0008.1.v1.1"/>
    </source>
</evidence>